<keyword evidence="9 10" id="KW-0472">Membrane</keyword>
<protein>
    <recommendedName>
        <fullName evidence="10">Protein-export membrane protein SecF</fullName>
    </recommendedName>
</protein>
<dbReference type="GO" id="GO:0006605">
    <property type="term" value="P:protein targeting"/>
    <property type="evidence" value="ECO:0007669"/>
    <property type="project" value="UniProtKB-UniRule"/>
</dbReference>
<feature type="transmembrane region" description="Helical" evidence="10">
    <location>
        <begin position="188"/>
        <end position="209"/>
    </location>
</feature>
<comment type="caution">
    <text evidence="12">The sequence shown here is derived from an EMBL/GenBank/DDBJ whole genome shotgun (WGS) entry which is preliminary data.</text>
</comment>
<dbReference type="InterPro" id="IPR022813">
    <property type="entry name" value="SecD/SecF_arch_bac"/>
</dbReference>
<evidence type="ECO:0000256" key="9">
    <source>
        <dbReference type="ARBA" id="ARBA00023136"/>
    </source>
</evidence>
<accession>A0A660SJ95</accession>
<dbReference type="InterPro" id="IPR000731">
    <property type="entry name" value="SSD"/>
</dbReference>
<evidence type="ECO:0000256" key="7">
    <source>
        <dbReference type="ARBA" id="ARBA00022989"/>
    </source>
</evidence>
<dbReference type="GO" id="GO:0005886">
    <property type="term" value="C:plasma membrane"/>
    <property type="evidence" value="ECO:0007669"/>
    <property type="project" value="UniProtKB-SubCell"/>
</dbReference>
<evidence type="ECO:0000256" key="2">
    <source>
        <dbReference type="ARBA" id="ARBA00022448"/>
    </source>
</evidence>
<comment type="subcellular location">
    <subcellularLocation>
        <location evidence="1 10">Cell membrane</location>
        <topology evidence="1 10">Multi-pass membrane protein</topology>
    </subcellularLocation>
</comment>
<dbReference type="InterPro" id="IPR005665">
    <property type="entry name" value="SecF_bac"/>
</dbReference>
<reference evidence="12 13" key="1">
    <citation type="submission" date="2018-06" db="EMBL/GenBank/DDBJ databases">
        <title>Extensive metabolic versatility and redundancy in microbially diverse, dynamic hydrothermal sediments.</title>
        <authorList>
            <person name="Dombrowski N."/>
            <person name="Teske A."/>
            <person name="Baker B.J."/>
        </authorList>
    </citation>
    <scope>NUCLEOTIDE SEQUENCE [LARGE SCALE GENOMIC DNA]</scope>
    <source>
        <strain evidence="12">B36_G15</strain>
    </source>
</reference>
<dbReference type="Pfam" id="PF07549">
    <property type="entry name" value="Sec_GG"/>
    <property type="match status" value="1"/>
</dbReference>
<dbReference type="PANTHER" id="PTHR30081:SF8">
    <property type="entry name" value="PROTEIN TRANSLOCASE SUBUNIT SECF"/>
    <property type="match status" value="1"/>
</dbReference>
<dbReference type="Gene3D" id="1.20.1640.10">
    <property type="entry name" value="Multidrug efflux transporter AcrB transmembrane domain"/>
    <property type="match status" value="1"/>
</dbReference>
<dbReference type="HAMAP" id="MF_01464_B">
    <property type="entry name" value="SecF_B"/>
    <property type="match status" value="1"/>
</dbReference>
<name>A0A660SJ95_UNCW3</name>
<organism evidence="12 13">
    <name type="scientific">candidate division WOR-3 bacterium</name>
    <dbReference type="NCBI Taxonomy" id="2052148"/>
    <lineage>
        <taxon>Bacteria</taxon>
        <taxon>Bacteria division WOR-3</taxon>
    </lineage>
</organism>
<comment type="similarity">
    <text evidence="10">Belongs to the SecD/SecF family. SecF subfamily.</text>
</comment>
<keyword evidence="8 10" id="KW-0811">Translocation</keyword>
<dbReference type="NCBIfam" id="TIGR00916">
    <property type="entry name" value="2A0604s01"/>
    <property type="match status" value="1"/>
</dbReference>
<dbReference type="Proteomes" id="UP000268469">
    <property type="component" value="Unassembled WGS sequence"/>
</dbReference>
<evidence type="ECO:0000259" key="11">
    <source>
        <dbReference type="PROSITE" id="PS50156"/>
    </source>
</evidence>
<keyword evidence="3 10" id="KW-1003">Cell membrane</keyword>
<keyword evidence="7 10" id="KW-1133">Transmembrane helix</keyword>
<dbReference type="Pfam" id="PF02355">
    <property type="entry name" value="SecD_SecF_C"/>
    <property type="match status" value="1"/>
</dbReference>
<dbReference type="PANTHER" id="PTHR30081">
    <property type="entry name" value="PROTEIN-EXPORT MEMBRANE PROTEIN SEC"/>
    <property type="match status" value="1"/>
</dbReference>
<dbReference type="PROSITE" id="PS50156">
    <property type="entry name" value="SSD"/>
    <property type="match status" value="1"/>
</dbReference>
<dbReference type="SUPFAM" id="SSF82866">
    <property type="entry name" value="Multidrug efflux transporter AcrB transmembrane domain"/>
    <property type="match status" value="1"/>
</dbReference>
<dbReference type="EMBL" id="QNBE01000024">
    <property type="protein sequence ID" value="RKX70868.1"/>
    <property type="molecule type" value="Genomic_DNA"/>
</dbReference>
<feature type="transmembrane region" description="Helical" evidence="10">
    <location>
        <begin position="135"/>
        <end position="154"/>
    </location>
</feature>
<comment type="function">
    <text evidence="10">Part of the Sec protein translocase complex. Interacts with the SecYEG preprotein conducting channel. SecDF uses the proton motive force (PMF) to complete protein translocation after the ATP-dependent function of SecA.</text>
</comment>
<feature type="domain" description="SSD" evidence="11">
    <location>
        <begin position="160"/>
        <end position="289"/>
    </location>
</feature>
<sequence>MLELIKRPNIDFIGNRKKGFLLSLLLVLVAIGAILFIGPHFGVDFTGGALIQVKFERPITTDELRKALDRMGKGRASIQKFGGENEFIIRAETKEDPAKFARDVGEILKLSFKENPYKIQRQETVAPKIGGELKFRTMIAIILALLLILGYVSIRFDYRFGTAALIALFHDFIITFGLLVVLGREFTIPVVAALLTIVGYSINDSIVVSDRIRENLRKMRKETFDRIVNQGINDTLSRTLLTSLTTLTAVAMLIIFGGPVIADFAITLFIGFVIGTYSSIFIVAPIVVEWENRAPLRRR</sequence>
<dbReference type="InterPro" id="IPR022646">
    <property type="entry name" value="SecD/SecF_CS"/>
</dbReference>
<keyword evidence="2 10" id="KW-0813">Transport</keyword>
<dbReference type="InterPro" id="IPR022645">
    <property type="entry name" value="SecD/SecF_bac"/>
</dbReference>
<evidence type="ECO:0000313" key="12">
    <source>
        <dbReference type="EMBL" id="RKX70868.1"/>
    </source>
</evidence>
<feature type="transmembrane region" description="Helical" evidence="10">
    <location>
        <begin position="161"/>
        <end position="182"/>
    </location>
</feature>
<feature type="transmembrane region" description="Helical" evidence="10">
    <location>
        <begin position="240"/>
        <end position="262"/>
    </location>
</feature>
<keyword evidence="5 10" id="KW-0812">Transmembrane</keyword>
<dbReference type="GO" id="GO:0043952">
    <property type="term" value="P:protein transport by the Sec complex"/>
    <property type="evidence" value="ECO:0007669"/>
    <property type="project" value="UniProtKB-UniRule"/>
</dbReference>
<feature type="transmembrane region" description="Helical" evidence="10">
    <location>
        <begin position="268"/>
        <end position="290"/>
    </location>
</feature>
<gene>
    <name evidence="10 12" type="primary">secF</name>
    <name evidence="12" type="ORF">DRP53_03475</name>
</gene>
<evidence type="ECO:0000256" key="4">
    <source>
        <dbReference type="ARBA" id="ARBA00022519"/>
    </source>
</evidence>
<dbReference type="InterPro" id="IPR055344">
    <property type="entry name" value="SecD_SecF_C_bact"/>
</dbReference>
<evidence type="ECO:0000256" key="10">
    <source>
        <dbReference type="HAMAP-Rule" id="MF_01464"/>
    </source>
</evidence>
<dbReference type="GO" id="GO:0065002">
    <property type="term" value="P:intracellular protein transmembrane transport"/>
    <property type="evidence" value="ECO:0007669"/>
    <property type="project" value="UniProtKB-UniRule"/>
</dbReference>
<dbReference type="AlphaFoldDB" id="A0A660SJ95"/>
<evidence type="ECO:0000256" key="1">
    <source>
        <dbReference type="ARBA" id="ARBA00004651"/>
    </source>
</evidence>
<evidence type="ECO:0000313" key="13">
    <source>
        <dbReference type="Proteomes" id="UP000268469"/>
    </source>
</evidence>
<dbReference type="PRINTS" id="PR01755">
    <property type="entry name" value="SECFTRNLCASE"/>
</dbReference>
<evidence type="ECO:0000256" key="8">
    <source>
        <dbReference type="ARBA" id="ARBA00023010"/>
    </source>
</evidence>
<keyword evidence="6 10" id="KW-0653">Protein transport</keyword>
<evidence type="ECO:0000256" key="5">
    <source>
        <dbReference type="ARBA" id="ARBA00022692"/>
    </source>
</evidence>
<comment type="subunit">
    <text evidence="10">Forms a complex with SecD. Part of the essential Sec protein translocation apparatus which comprises SecA, SecYEG and auxiliary proteins SecDF. Other proteins may also be involved.</text>
</comment>
<keyword evidence="4" id="KW-0997">Cell inner membrane</keyword>
<dbReference type="InterPro" id="IPR048634">
    <property type="entry name" value="SecD_SecF_C"/>
</dbReference>
<evidence type="ECO:0000256" key="6">
    <source>
        <dbReference type="ARBA" id="ARBA00022927"/>
    </source>
</evidence>
<feature type="transmembrane region" description="Helical" evidence="10">
    <location>
        <begin position="20"/>
        <end position="38"/>
    </location>
</feature>
<proteinExistence type="inferred from homology"/>
<evidence type="ECO:0000256" key="3">
    <source>
        <dbReference type="ARBA" id="ARBA00022475"/>
    </source>
</evidence>
<dbReference type="GO" id="GO:0015450">
    <property type="term" value="F:protein-transporting ATPase activity"/>
    <property type="evidence" value="ECO:0007669"/>
    <property type="project" value="InterPro"/>
</dbReference>
<dbReference type="NCBIfam" id="TIGR00966">
    <property type="entry name" value="transloc_SecF"/>
    <property type="match status" value="1"/>
</dbReference>